<evidence type="ECO:0000256" key="2">
    <source>
        <dbReference type="SAM" id="Coils"/>
    </source>
</evidence>
<feature type="compositionally biased region" description="Basic and acidic residues" evidence="3">
    <location>
        <begin position="1"/>
        <end position="10"/>
    </location>
</feature>
<dbReference type="NCBIfam" id="TIGR01730">
    <property type="entry name" value="RND_mfp"/>
    <property type="match status" value="1"/>
</dbReference>
<keyword evidence="4" id="KW-1133">Transmembrane helix</keyword>
<keyword evidence="6" id="KW-1185">Reference proteome</keyword>
<organism evidence="5 6">
    <name type="scientific">Cohaesibacter marisflavi</name>
    <dbReference type="NCBI Taxonomy" id="655353"/>
    <lineage>
        <taxon>Bacteria</taxon>
        <taxon>Pseudomonadati</taxon>
        <taxon>Pseudomonadota</taxon>
        <taxon>Alphaproteobacteria</taxon>
        <taxon>Hyphomicrobiales</taxon>
        <taxon>Cohaesibacteraceae</taxon>
    </lineage>
</organism>
<keyword evidence="2" id="KW-0175">Coiled coil</keyword>
<evidence type="ECO:0000313" key="5">
    <source>
        <dbReference type="EMBL" id="SFN91516.1"/>
    </source>
</evidence>
<evidence type="ECO:0000256" key="4">
    <source>
        <dbReference type="SAM" id="Phobius"/>
    </source>
</evidence>
<dbReference type="Proteomes" id="UP000199236">
    <property type="component" value="Unassembled WGS sequence"/>
</dbReference>
<dbReference type="STRING" id="655353.SAMN04488056_102387"/>
<evidence type="ECO:0000313" key="6">
    <source>
        <dbReference type="Proteomes" id="UP000199236"/>
    </source>
</evidence>
<dbReference type="Gene3D" id="1.10.287.470">
    <property type="entry name" value="Helix hairpin bin"/>
    <property type="match status" value="1"/>
</dbReference>
<gene>
    <name evidence="5" type="ORF">SAMN04488056_102387</name>
</gene>
<sequence length="486" mass="52584">MMNDHSKDLKPSPTTEQVAPPLAPPLAHDANHPRAAAESKAKPSALARTLRGAFKLILPVLVIAAGGFVAWQMVASKPEVNRRPPSEKSYAVEIKAAAPAALQPDIILYGTVSAARPVELRALVSGEVVWVNPNLQTGQIVDSGEALVRIDPFDYEGAVREAEANLREAEAQLRSSEVSLESDKVALGRLKEQLTLAQNDLDRAETLAASGSLTQQALETRRLTVSQRQQSVESRQFNLEVLASQIEQQKANLERLDWRLEQARRNLANTTLNAPYRGLVQSKSVELGRSVSGSDTLVSLYDPDEMDVRFTLSDAQYGRLTTQGATLIGQSITVNWQLGEQVRPHQATITRITPEVNAANGGIEVYARLEPDAGLRAGTFVELLVPDQVYENAISIPQAAIYGGNRVYVNEEGRMAPRDVKVLAYLGDNALIDGAAFKEGAQIVTTRVAEAGPGLKLVVPAMEEKRLEEGSKSGEVDAADKGRAPQ</sequence>
<dbReference type="Gene3D" id="2.40.420.20">
    <property type="match status" value="1"/>
</dbReference>
<dbReference type="PANTHER" id="PTHR30469">
    <property type="entry name" value="MULTIDRUG RESISTANCE PROTEIN MDTA"/>
    <property type="match status" value="1"/>
</dbReference>
<protein>
    <submittedName>
        <fullName evidence="5">RND family efflux transporter, MFP subunit</fullName>
    </submittedName>
</protein>
<feature type="transmembrane region" description="Helical" evidence="4">
    <location>
        <begin position="56"/>
        <end position="74"/>
    </location>
</feature>
<reference evidence="5 6" key="1">
    <citation type="submission" date="2016-10" db="EMBL/GenBank/DDBJ databases">
        <authorList>
            <person name="de Groot N.N."/>
        </authorList>
    </citation>
    <scope>NUCLEOTIDE SEQUENCE [LARGE SCALE GENOMIC DNA]</scope>
    <source>
        <strain evidence="5 6">CGMCC 1.9157</strain>
    </source>
</reference>
<dbReference type="PANTHER" id="PTHR30469:SF15">
    <property type="entry name" value="HLYD FAMILY OF SECRETION PROTEINS"/>
    <property type="match status" value="1"/>
</dbReference>
<comment type="similarity">
    <text evidence="1">Belongs to the membrane fusion protein (MFP) (TC 8.A.1) family.</text>
</comment>
<name>A0A1I5CXC9_9HYPH</name>
<dbReference type="SUPFAM" id="SSF111369">
    <property type="entry name" value="HlyD-like secretion proteins"/>
    <property type="match status" value="2"/>
</dbReference>
<keyword evidence="4" id="KW-0472">Membrane</keyword>
<proteinExistence type="inferred from homology"/>
<feature type="coiled-coil region" evidence="2">
    <location>
        <begin position="239"/>
        <end position="273"/>
    </location>
</feature>
<dbReference type="GO" id="GO:1990281">
    <property type="term" value="C:efflux pump complex"/>
    <property type="evidence" value="ECO:0007669"/>
    <property type="project" value="TreeGrafter"/>
</dbReference>
<dbReference type="OrthoDB" id="9813967at2"/>
<dbReference type="Gene3D" id="2.40.50.100">
    <property type="match status" value="1"/>
</dbReference>
<evidence type="ECO:0000256" key="3">
    <source>
        <dbReference type="SAM" id="MobiDB-lite"/>
    </source>
</evidence>
<feature type="compositionally biased region" description="Basic and acidic residues" evidence="3">
    <location>
        <begin position="29"/>
        <end position="41"/>
    </location>
</feature>
<keyword evidence="4" id="KW-0812">Transmembrane</keyword>
<dbReference type="AlphaFoldDB" id="A0A1I5CXC9"/>
<dbReference type="EMBL" id="FOVR01000002">
    <property type="protein sequence ID" value="SFN91516.1"/>
    <property type="molecule type" value="Genomic_DNA"/>
</dbReference>
<dbReference type="Gene3D" id="2.40.30.170">
    <property type="match status" value="1"/>
</dbReference>
<feature type="region of interest" description="Disordered" evidence="3">
    <location>
        <begin position="466"/>
        <end position="486"/>
    </location>
</feature>
<dbReference type="GO" id="GO:0015562">
    <property type="term" value="F:efflux transmembrane transporter activity"/>
    <property type="evidence" value="ECO:0007669"/>
    <property type="project" value="TreeGrafter"/>
</dbReference>
<dbReference type="InterPro" id="IPR006143">
    <property type="entry name" value="RND_pump_MFP"/>
</dbReference>
<dbReference type="RefSeq" id="WP_090069772.1">
    <property type="nucleotide sequence ID" value="NZ_FOVR01000002.1"/>
</dbReference>
<feature type="coiled-coil region" evidence="2">
    <location>
        <begin position="159"/>
        <end position="207"/>
    </location>
</feature>
<accession>A0A1I5CXC9</accession>
<evidence type="ECO:0000256" key="1">
    <source>
        <dbReference type="ARBA" id="ARBA00009477"/>
    </source>
</evidence>
<feature type="region of interest" description="Disordered" evidence="3">
    <location>
        <begin position="1"/>
        <end position="42"/>
    </location>
</feature>